<gene>
    <name evidence="9" type="ORF">RIdsm_01303</name>
    <name evidence="8" type="ORF">XM52_06860</name>
</gene>
<feature type="transmembrane region" description="Helical" evidence="6">
    <location>
        <begin position="173"/>
        <end position="193"/>
    </location>
</feature>
<dbReference type="AlphaFoldDB" id="A0A0T5PBW6"/>
<sequence length="403" mass="40786">MTGRDDGRGAPGGDADWLVICAAILAGVVTAMQIGKASAALPALREGFGVGLADASLYFSLFSLGAALLSTGVGMVVLRIRPLRAGLTGLVLIGCGSLAGGMAEGWAGLLAARVVEALGLPLVVCAMPALIQSCSSGRQRVLAMGFWAAWLPLGLASAMVIPVPWEAEGAWRQLFMICGVLPLVSAGYLLVISPRVRTHTSREIRQAAAGWPDAATVAAAVLFALFQGSYLTVQGFFPTIALDAWSLDMTQAARLGGLSALFVIIGNVAASFLLSGQVSAAKLLVVSFAVMGVCALAFFFEPLPLSVRLGAVLIFITLAGVPPAVIWGLVPQLAARSGAGAAITAGAVYQGAGTGQLVGPLAAGTAVDAMGNWSGGALVTTACSVVAIVITVRFVGGLSERPA</sequence>
<accession>A0A0T5PBW6</accession>
<feature type="transmembrane region" description="Helical" evidence="6">
    <location>
        <begin position="375"/>
        <end position="396"/>
    </location>
</feature>
<dbReference type="InterPro" id="IPR011701">
    <property type="entry name" value="MFS"/>
</dbReference>
<dbReference type="CDD" id="cd06174">
    <property type="entry name" value="MFS"/>
    <property type="match status" value="1"/>
</dbReference>
<feature type="transmembrane region" description="Helical" evidence="6">
    <location>
        <begin position="55"/>
        <end position="78"/>
    </location>
</feature>
<dbReference type="Gene3D" id="1.20.1250.20">
    <property type="entry name" value="MFS general substrate transporter like domains"/>
    <property type="match status" value="1"/>
</dbReference>
<feature type="transmembrane region" description="Helical" evidence="6">
    <location>
        <begin position="306"/>
        <end position="330"/>
    </location>
</feature>
<reference evidence="8 10" key="1">
    <citation type="submission" date="2015-04" db="EMBL/GenBank/DDBJ databases">
        <title>The draft genome sequence of Roseovarius indicus B108T.</title>
        <authorList>
            <person name="Li G."/>
            <person name="Lai Q."/>
            <person name="Shao Z."/>
            <person name="Yan P."/>
        </authorList>
    </citation>
    <scope>NUCLEOTIDE SEQUENCE [LARGE SCALE GENOMIC DNA]</scope>
    <source>
        <strain evidence="8 10">B108</strain>
    </source>
</reference>
<evidence type="ECO:0000313" key="8">
    <source>
        <dbReference type="EMBL" id="KRS18522.1"/>
    </source>
</evidence>
<evidence type="ECO:0000256" key="5">
    <source>
        <dbReference type="ARBA" id="ARBA00023136"/>
    </source>
</evidence>
<feature type="transmembrane region" description="Helical" evidence="6">
    <location>
        <begin position="253"/>
        <end position="274"/>
    </location>
</feature>
<dbReference type="RefSeq" id="WP_057814647.1">
    <property type="nucleotide sequence ID" value="NZ_CAXRJZ010000062.1"/>
</dbReference>
<evidence type="ECO:0000313" key="10">
    <source>
        <dbReference type="Proteomes" id="UP000051401"/>
    </source>
</evidence>
<dbReference type="KEGG" id="rid:RIdsm_01303"/>
<dbReference type="EMBL" id="LAXI01000003">
    <property type="protein sequence ID" value="KRS18522.1"/>
    <property type="molecule type" value="Genomic_DNA"/>
</dbReference>
<protein>
    <submittedName>
        <fullName evidence="9">D-galactonate transporter</fullName>
    </submittedName>
</protein>
<dbReference type="PANTHER" id="PTHR43124">
    <property type="entry name" value="PURINE EFFLUX PUMP PBUE"/>
    <property type="match status" value="1"/>
</dbReference>
<evidence type="ECO:0000256" key="2">
    <source>
        <dbReference type="ARBA" id="ARBA00022475"/>
    </source>
</evidence>
<dbReference type="EMBL" id="CP031598">
    <property type="protein sequence ID" value="QEW25516.1"/>
    <property type="molecule type" value="Genomic_DNA"/>
</dbReference>
<dbReference type="InterPro" id="IPR036259">
    <property type="entry name" value="MFS_trans_sf"/>
</dbReference>
<feature type="transmembrane region" description="Helical" evidence="6">
    <location>
        <begin position="17"/>
        <end position="35"/>
    </location>
</feature>
<dbReference type="SUPFAM" id="SSF103473">
    <property type="entry name" value="MFS general substrate transporter"/>
    <property type="match status" value="1"/>
</dbReference>
<dbReference type="Proteomes" id="UP000325785">
    <property type="component" value="Chromosome"/>
</dbReference>
<keyword evidence="4 6" id="KW-1133">Transmembrane helix</keyword>
<name>A0A0T5PBW6_9RHOB</name>
<reference evidence="9 11" key="2">
    <citation type="submission" date="2018-08" db="EMBL/GenBank/DDBJ databases">
        <title>Genetic Globetrotter - A new plasmid hitch-hiking vast phylogenetic and geographic distances.</title>
        <authorList>
            <person name="Vollmers J."/>
            <person name="Petersen J."/>
        </authorList>
    </citation>
    <scope>NUCLEOTIDE SEQUENCE [LARGE SCALE GENOMIC DNA]</scope>
    <source>
        <strain evidence="9 11">DSM 26383</strain>
    </source>
</reference>
<dbReference type="InterPro" id="IPR020846">
    <property type="entry name" value="MFS_dom"/>
</dbReference>
<proteinExistence type="predicted"/>
<feature type="transmembrane region" description="Helical" evidence="6">
    <location>
        <begin position="141"/>
        <end position="161"/>
    </location>
</feature>
<dbReference type="Pfam" id="PF07690">
    <property type="entry name" value="MFS_1"/>
    <property type="match status" value="1"/>
</dbReference>
<keyword evidence="2" id="KW-1003">Cell membrane</keyword>
<comment type="subcellular location">
    <subcellularLocation>
        <location evidence="1">Cell membrane</location>
        <topology evidence="1">Multi-pass membrane protein</topology>
    </subcellularLocation>
</comment>
<dbReference type="Proteomes" id="UP000051401">
    <property type="component" value="Unassembled WGS sequence"/>
</dbReference>
<dbReference type="InterPro" id="IPR050189">
    <property type="entry name" value="MFS_Efflux_Transporters"/>
</dbReference>
<keyword evidence="5 6" id="KW-0472">Membrane</keyword>
<dbReference type="PATRIC" id="fig|540747.5.peg.3734"/>
<dbReference type="PANTHER" id="PTHR43124:SF3">
    <property type="entry name" value="CHLORAMPHENICOL EFFLUX PUMP RV0191"/>
    <property type="match status" value="1"/>
</dbReference>
<evidence type="ECO:0000313" key="9">
    <source>
        <dbReference type="EMBL" id="QEW25516.1"/>
    </source>
</evidence>
<dbReference type="PROSITE" id="PS50850">
    <property type="entry name" value="MFS"/>
    <property type="match status" value="1"/>
</dbReference>
<evidence type="ECO:0000256" key="3">
    <source>
        <dbReference type="ARBA" id="ARBA00022692"/>
    </source>
</evidence>
<dbReference type="STRING" id="540747.SAMN04488031_104243"/>
<evidence type="ECO:0000256" key="6">
    <source>
        <dbReference type="SAM" id="Phobius"/>
    </source>
</evidence>
<feature type="domain" description="Major facilitator superfamily (MFS) profile" evidence="7">
    <location>
        <begin position="19"/>
        <end position="399"/>
    </location>
</feature>
<feature type="transmembrane region" description="Helical" evidence="6">
    <location>
        <begin position="342"/>
        <end position="363"/>
    </location>
</feature>
<feature type="transmembrane region" description="Helical" evidence="6">
    <location>
        <begin position="85"/>
        <end position="103"/>
    </location>
</feature>
<dbReference type="GO" id="GO:0005886">
    <property type="term" value="C:plasma membrane"/>
    <property type="evidence" value="ECO:0007669"/>
    <property type="project" value="UniProtKB-SubCell"/>
</dbReference>
<evidence type="ECO:0000259" key="7">
    <source>
        <dbReference type="PROSITE" id="PS50850"/>
    </source>
</evidence>
<evidence type="ECO:0000256" key="4">
    <source>
        <dbReference type="ARBA" id="ARBA00022989"/>
    </source>
</evidence>
<feature type="transmembrane region" description="Helical" evidence="6">
    <location>
        <begin position="214"/>
        <end position="233"/>
    </location>
</feature>
<feature type="transmembrane region" description="Helical" evidence="6">
    <location>
        <begin position="281"/>
        <end position="300"/>
    </location>
</feature>
<dbReference type="GO" id="GO:0022857">
    <property type="term" value="F:transmembrane transporter activity"/>
    <property type="evidence" value="ECO:0007669"/>
    <property type="project" value="InterPro"/>
</dbReference>
<keyword evidence="10" id="KW-1185">Reference proteome</keyword>
<evidence type="ECO:0000256" key="1">
    <source>
        <dbReference type="ARBA" id="ARBA00004651"/>
    </source>
</evidence>
<evidence type="ECO:0000313" key="11">
    <source>
        <dbReference type="Proteomes" id="UP000325785"/>
    </source>
</evidence>
<feature type="transmembrane region" description="Helical" evidence="6">
    <location>
        <begin position="109"/>
        <end position="129"/>
    </location>
</feature>
<keyword evidence="3 6" id="KW-0812">Transmembrane</keyword>
<dbReference type="OrthoDB" id="7841035at2"/>
<organism evidence="8 10">
    <name type="scientific">Roseovarius indicus</name>
    <dbReference type="NCBI Taxonomy" id="540747"/>
    <lineage>
        <taxon>Bacteria</taxon>
        <taxon>Pseudomonadati</taxon>
        <taxon>Pseudomonadota</taxon>
        <taxon>Alphaproteobacteria</taxon>
        <taxon>Rhodobacterales</taxon>
        <taxon>Roseobacteraceae</taxon>
        <taxon>Roseovarius</taxon>
    </lineage>
</organism>